<proteinExistence type="predicted"/>
<keyword evidence="4" id="KW-1185">Reference proteome</keyword>
<dbReference type="InterPro" id="IPR010344">
    <property type="entry name" value="YbjH"/>
</dbReference>
<sequence>MRFFSSPSHRFWFCTVALAVSSAVSADNFDHPELVHSQTDFGGVGLMQMPTARTAPEGEFTLGSTYNEDYIHFNTSLQLFPWLETTVRYTQVHDLLYSDDPGFSGDTKYTDKSLDAKLRLWKESFWLPELAVGVRDIGGTGLFDGEYIVGSKRAGPFDFSLGIGWGYMGNRANLKGDKNQSFDCGRDTSFSGRGGNVDIDRMFTGCTALFGGLEYQTPYAPLSLKLEYDGNDYQGDFVSTETGIPMEVNSPWNIGAVYRLGDWGAARLAYERGAAITAGISLNTNFNQVSSFWLDDKAPSYNPAAKRDDLSEEQWQTLSASLASVAGYKDNEVHFDGDTVTVIGEQRKYRNQDHAQTRAATLIANTGIDAKQYRIIDQAERQPITETVIDANTYATVATNSYVGANPDDARTRRQPQPTRGSLKAMDRKRFEAGLAPVFVQSFGGSENFYMYSLGVAGNAAARLGDHFMASSSVYVNIADTYDKFKYTVPPDGTDLKRVRTLNRQYLEDTVRVTNMQLTYLDHWGNNWYIQTYGGYLETMFAGAGGEVLYRPMDSQFAVGLDANYVKQREPGSAFGLFKNEYQPAENGNRAFRVQTGSTTGHATLYWQNPLGLFHGTLAKISAGRYLTEDVGVTVDVAKQFDSGITVGAYASKTDLSADEYGEGSFTKGFYVSIPFDLLSVKPTTSRGRLSWQPLQRDGGQKLNRKYSLYELTDDRAPWFARPATTD</sequence>
<dbReference type="RefSeq" id="WP_077659444.1">
    <property type="nucleotide sequence ID" value="NZ_CP040021.1"/>
</dbReference>
<accession>A0AB36JWG4</accession>
<evidence type="ECO:0000313" key="3">
    <source>
        <dbReference type="EMBL" id="OOE39329.1"/>
    </source>
</evidence>
<dbReference type="Pfam" id="PF06082">
    <property type="entry name" value="YjbH"/>
    <property type="match status" value="1"/>
</dbReference>
<dbReference type="Proteomes" id="UP000189021">
    <property type="component" value="Unassembled WGS sequence"/>
</dbReference>
<feature type="chain" id="PRO_5044334587" description="YjbH domain-containing protein" evidence="2">
    <location>
        <begin position="27"/>
        <end position="727"/>
    </location>
</feature>
<name>A0AB36JWG4_9GAMM</name>
<evidence type="ECO:0000256" key="1">
    <source>
        <dbReference type="SAM" id="MobiDB-lite"/>
    </source>
</evidence>
<feature type="signal peptide" evidence="2">
    <location>
        <begin position="1"/>
        <end position="26"/>
    </location>
</feature>
<protein>
    <recommendedName>
        <fullName evidence="5">YjbH domain-containing protein</fullName>
    </recommendedName>
</protein>
<reference evidence="3 4" key="1">
    <citation type="journal article" date="2017" name="Genome Announc.">
        <title>Draft Genome Sequences of Salinivibrio proteolyticus, Salinivibrio sharmensis, Salinivibrio siamensis, Salinivibrio costicola subsp. alcaliphilus, Salinivibrio costicola subsp. vallismortis, and 29 New Isolates Belonging to the Genus Salinivibrio.</title>
        <authorList>
            <person name="Lopez-Hermoso C."/>
            <person name="de la Haba R.R."/>
            <person name="Sanchez-Porro C."/>
            <person name="Bayliss S.C."/>
            <person name="Feil E.J."/>
            <person name="Ventosa A."/>
        </authorList>
    </citation>
    <scope>NUCLEOTIDE SEQUENCE [LARGE SCALE GENOMIC DNA]</scope>
    <source>
        <strain evidence="3 4">AL184</strain>
    </source>
</reference>
<evidence type="ECO:0008006" key="5">
    <source>
        <dbReference type="Google" id="ProtNLM"/>
    </source>
</evidence>
<gene>
    <name evidence="3" type="ORF">BZG00_10600</name>
</gene>
<organism evidence="3 4">
    <name type="scientific">Salinivibrio kushneri</name>
    <dbReference type="NCBI Taxonomy" id="1908198"/>
    <lineage>
        <taxon>Bacteria</taxon>
        <taxon>Pseudomonadati</taxon>
        <taxon>Pseudomonadota</taxon>
        <taxon>Gammaproteobacteria</taxon>
        <taxon>Vibrionales</taxon>
        <taxon>Vibrionaceae</taxon>
        <taxon>Salinivibrio</taxon>
    </lineage>
</organism>
<dbReference type="EMBL" id="MUEK01000009">
    <property type="protein sequence ID" value="OOE39329.1"/>
    <property type="molecule type" value="Genomic_DNA"/>
</dbReference>
<evidence type="ECO:0000313" key="4">
    <source>
        <dbReference type="Proteomes" id="UP000189021"/>
    </source>
</evidence>
<evidence type="ECO:0000256" key="2">
    <source>
        <dbReference type="SAM" id="SignalP"/>
    </source>
</evidence>
<comment type="caution">
    <text evidence="3">The sequence shown here is derived from an EMBL/GenBank/DDBJ whole genome shotgun (WGS) entry which is preliminary data.</text>
</comment>
<feature type="region of interest" description="Disordered" evidence="1">
    <location>
        <begin position="405"/>
        <end position="424"/>
    </location>
</feature>
<keyword evidence="2" id="KW-0732">Signal</keyword>
<dbReference type="AlphaFoldDB" id="A0AB36JWG4"/>